<dbReference type="RefSeq" id="WP_071310091.1">
    <property type="nucleotide sequence ID" value="NZ_MLQR01000031.1"/>
</dbReference>
<dbReference type="EMBL" id="MLQR01000031">
    <property type="protein sequence ID" value="OIJ12412.1"/>
    <property type="molecule type" value="Genomic_DNA"/>
</dbReference>
<keyword evidence="3" id="KW-1185">Reference proteome</keyword>
<proteinExistence type="predicted"/>
<sequence>MLKKLILISLIISSSFVLNPTQGFAFNLMESLYLKISIVENGIEHEWEYTSPGKYEYEKGEHVIKTIVAKEEMHSIIKTLNLSKSAKIEEMVKILKQERFPKLERLDIRWMDGENKLYTWVWIKNE</sequence>
<dbReference type="Proteomes" id="UP000179524">
    <property type="component" value="Unassembled WGS sequence"/>
</dbReference>
<organism evidence="2 3">
    <name type="scientific">Anaerobacillus alkalilacustris</name>
    <dbReference type="NCBI Taxonomy" id="393763"/>
    <lineage>
        <taxon>Bacteria</taxon>
        <taxon>Bacillati</taxon>
        <taxon>Bacillota</taxon>
        <taxon>Bacilli</taxon>
        <taxon>Bacillales</taxon>
        <taxon>Bacillaceae</taxon>
        <taxon>Anaerobacillus</taxon>
    </lineage>
</organism>
<keyword evidence="1" id="KW-0732">Signal</keyword>
<feature type="signal peptide" evidence="1">
    <location>
        <begin position="1"/>
        <end position="25"/>
    </location>
</feature>
<accession>A0A1S2LIS4</accession>
<evidence type="ECO:0000256" key="1">
    <source>
        <dbReference type="SAM" id="SignalP"/>
    </source>
</evidence>
<protein>
    <submittedName>
        <fullName evidence="2">Uncharacterized protein</fullName>
    </submittedName>
</protein>
<evidence type="ECO:0000313" key="2">
    <source>
        <dbReference type="EMBL" id="OIJ12412.1"/>
    </source>
</evidence>
<comment type="caution">
    <text evidence="2">The sequence shown here is derived from an EMBL/GenBank/DDBJ whole genome shotgun (WGS) entry which is preliminary data.</text>
</comment>
<feature type="chain" id="PRO_5010380010" evidence="1">
    <location>
        <begin position="26"/>
        <end position="126"/>
    </location>
</feature>
<dbReference type="OrthoDB" id="2886745at2"/>
<name>A0A1S2LIS4_9BACI</name>
<reference evidence="2 3" key="1">
    <citation type="submission" date="2016-10" db="EMBL/GenBank/DDBJ databases">
        <title>Draft genome sequences of four alkaliphilic bacteria belonging to the Anaerobacillus genus.</title>
        <authorList>
            <person name="Bassil N.M."/>
            <person name="Lloyd J.R."/>
        </authorList>
    </citation>
    <scope>NUCLEOTIDE SEQUENCE [LARGE SCALE GENOMIC DNA]</scope>
    <source>
        <strain evidence="2 3">DSM 18345</strain>
    </source>
</reference>
<gene>
    <name evidence="2" type="ORF">BKP37_13305</name>
</gene>
<dbReference type="AlphaFoldDB" id="A0A1S2LIS4"/>
<evidence type="ECO:0000313" key="3">
    <source>
        <dbReference type="Proteomes" id="UP000179524"/>
    </source>
</evidence>